<dbReference type="AlphaFoldDB" id="A0A3R7QYL3"/>
<reference evidence="2 3" key="1">
    <citation type="submission" date="2018-04" db="EMBL/GenBank/DDBJ databases">
        <authorList>
            <person name="Zhang X."/>
            <person name="Yuan J."/>
            <person name="Li F."/>
            <person name="Xiang J."/>
        </authorList>
    </citation>
    <scope>NUCLEOTIDE SEQUENCE [LARGE SCALE GENOMIC DNA]</scope>
    <source>
        <tissue evidence="2">Muscle</tissue>
    </source>
</reference>
<dbReference type="Proteomes" id="UP000283509">
    <property type="component" value="Unassembled WGS sequence"/>
</dbReference>
<organism evidence="2 3">
    <name type="scientific">Penaeus vannamei</name>
    <name type="common">Whiteleg shrimp</name>
    <name type="synonym">Litopenaeus vannamei</name>
    <dbReference type="NCBI Taxonomy" id="6689"/>
    <lineage>
        <taxon>Eukaryota</taxon>
        <taxon>Metazoa</taxon>
        <taxon>Ecdysozoa</taxon>
        <taxon>Arthropoda</taxon>
        <taxon>Crustacea</taxon>
        <taxon>Multicrustacea</taxon>
        <taxon>Malacostraca</taxon>
        <taxon>Eumalacostraca</taxon>
        <taxon>Eucarida</taxon>
        <taxon>Decapoda</taxon>
        <taxon>Dendrobranchiata</taxon>
        <taxon>Penaeoidea</taxon>
        <taxon>Penaeidae</taxon>
        <taxon>Penaeus</taxon>
    </lineage>
</organism>
<keyword evidence="3" id="KW-1185">Reference proteome</keyword>
<feature type="region of interest" description="Disordered" evidence="1">
    <location>
        <begin position="353"/>
        <end position="391"/>
    </location>
</feature>
<accession>A0A3R7QYL3</accession>
<reference evidence="2 3" key="2">
    <citation type="submission" date="2019-01" db="EMBL/GenBank/DDBJ databases">
        <title>The decoding of complex shrimp genome reveals the adaptation for benthos swimmer, frequently molting mechanism and breeding impact on genome.</title>
        <authorList>
            <person name="Sun Y."/>
            <person name="Gao Y."/>
            <person name="Yu Y."/>
        </authorList>
    </citation>
    <scope>NUCLEOTIDE SEQUENCE [LARGE SCALE GENOMIC DNA]</scope>
    <source>
        <tissue evidence="2">Muscle</tissue>
    </source>
</reference>
<sequence>MLTLSPAALPEDVHTLSVAGCASVGVSGSLAGLPLRVITVKGVKDLRLPAHAFLGGLEHIATVTVEDSSITAIPSFSFSALDNAFSILFNRVAIDTISSDAFSDLMHLRYLRFVECDIGKIERNAFGRGTSKIANFVFDECEIGRIQERGVWLDDAEIVQIDKSSVDEMAVNSVRLNNAYFFYLTRSAIRHYEAGGIEGRIFSGVMIDNNFMSPVPARSGEPQPLFQLRDSRLRGSSVPPFFHLTNNVITRAVPTHAFFLTNPAINVAVPNNTLGECSCTHYRSFLRSLRPVLDDYTFTVHQAFVEHGLCLMGEKVYSIGCTHLAPPAFSGTVPKNILIPSRELALRISKETAAKVSGTTSERPAPVREATPKPLSRRLTQRPATKPDEPAHTRALTTIIAKATAAMTMTAGTPSPFTRTENQRLHADTDTNSVLGTSKAVIANRVSENVTKESELLTSPRAGNGPSNAVGHTLSAEVGLDGPDLQTIWNEIYGGVFSLRLRKPLPESFPRGKLSIKFSRNVNPIELQRFNGRKLTVSPR</sequence>
<dbReference type="OrthoDB" id="6360013at2759"/>
<dbReference type="SUPFAM" id="SSF52058">
    <property type="entry name" value="L domain-like"/>
    <property type="match status" value="1"/>
</dbReference>
<proteinExistence type="predicted"/>
<evidence type="ECO:0000256" key="1">
    <source>
        <dbReference type="SAM" id="MobiDB-lite"/>
    </source>
</evidence>
<dbReference type="Gene3D" id="3.80.10.10">
    <property type="entry name" value="Ribonuclease Inhibitor"/>
    <property type="match status" value="1"/>
</dbReference>
<name>A0A3R7QYL3_PENVA</name>
<evidence type="ECO:0000313" key="3">
    <source>
        <dbReference type="Proteomes" id="UP000283509"/>
    </source>
</evidence>
<dbReference type="EMBL" id="QCYY01000673">
    <property type="protein sequence ID" value="ROT83533.1"/>
    <property type="molecule type" value="Genomic_DNA"/>
</dbReference>
<dbReference type="InterPro" id="IPR032675">
    <property type="entry name" value="LRR_dom_sf"/>
</dbReference>
<protein>
    <submittedName>
        <fullName evidence="2">Protein CBR-LRON-13</fullName>
    </submittedName>
</protein>
<comment type="caution">
    <text evidence="2">The sequence shown here is derived from an EMBL/GenBank/DDBJ whole genome shotgun (WGS) entry which is preliminary data.</text>
</comment>
<evidence type="ECO:0000313" key="2">
    <source>
        <dbReference type="EMBL" id="ROT83533.1"/>
    </source>
</evidence>
<gene>
    <name evidence="2" type="ORF">C7M84_023284</name>
</gene>